<dbReference type="PANTHER" id="PTHR14614:SF130">
    <property type="entry name" value="PROTEIN-LYSINE N-METHYLTRANSFERASE EEF2KMT"/>
    <property type="match status" value="1"/>
</dbReference>
<proteinExistence type="predicted"/>
<name>A0A834REE8_SARSC</name>
<reference evidence="3" key="1">
    <citation type="journal article" date="2020" name="PLoS Negl. Trop. Dis.">
        <title>High-quality nuclear genome for Sarcoptes scabiei-A critical resource for a neglected parasite.</title>
        <authorList>
            <person name="Korhonen P.K."/>
            <person name="Gasser R.B."/>
            <person name="Ma G."/>
            <person name="Wang T."/>
            <person name="Stroehlein A.J."/>
            <person name="Young N.D."/>
            <person name="Ang C.S."/>
            <person name="Fernando D.D."/>
            <person name="Lu H.C."/>
            <person name="Taylor S."/>
            <person name="Reynolds S.L."/>
            <person name="Mofiz E."/>
            <person name="Najaraj S.H."/>
            <person name="Gowda H."/>
            <person name="Madugundu A."/>
            <person name="Renuse S."/>
            <person name="Holt D."/>
            <person name="Pandey A."/>
            <person name="Papenfuss A.T."/>
            <person name="Fischer K."/>
        </authorList>
    </citation>
    <scope>NUCLEOTIDE SEQUENCE [LARGE SCALE GENOMIC DNA]</scope>
</reference>
<dbReference type="InterPro" id="IPR019410">
    <property type="entry name" value="Methyltransf_16"/>
</dbReference>
<dbReference type="Gene3D" id="3.40.50.150">
    <property type="entry name" value="Vaccinia Virus protein VP39"/>
    <property type="match status" value="1"/>
</dbReference>
<dbReference type="Proteomes" id="UP000070412">
    <property type="component" value="Unassembled WGS sequence"/>
</dbReference>
<evidence type="ECO:0000313" key="3">
    <source>
        <dbReference type="Proteomes" id="UP000070412"/>
    </source>
</evidence>
<reference evidence="2" key="3">
    <citation type="submission" date="2022-06" db="UniProtKB">
        <authorList>
            <consortium name="EnsemblMetazoa"/>
        </authorList>
    </citation>
    <scope>IDENTIFICATION</scope>
</reference>
<keyword evidence="1" id="KW-0808">Transferase</keyword>
<sequence length="487" mass="58094">MALREFLIRDAKPIDENEYENGLKYEKWEIDADLQMINRMFRGGTLLKLLIPFIRTIMKNKIEEIFRKETKIRLKLLGLQKAILDVTIWDDQTKRYPLSSDYQERFSKLLIVIFETLLESEYIYTRIYEYYTSILVPMRKEINAENFDSLWKRDYFIKELRQKFNDPNLSNFIGFVAYYIDQYGPLDSMEVITLEYSKFIAVFSTTGLRTWPASYHLFEFIRNTIISPQSEKFRWHRLDKDYRWKNILELGSGSGSLGICLVKTLTNLTEKNRPFEGFRYIFTDNSNEVLQHIKLNLFINNMIFSSDENDSDSNFFTSTSKERKDRDQIAVRKFDWCQSIYDQTDSRQALEIFSSCDLIIGSDIVFDISRIEPLIKSLSEIFRISMDSHELKRPPDCLLCCTMRDPKLLEIFEEEVRTPRHWLKATIIDRCDRPKTFEKIFNHLDQLPKSFVEEENIENILKSMSDNQPSVIYRIESLFHDPNYEKR</sequence>
<dbReference type="OrthoDB" id="194386at2759"/>
<evidence type="ECO:0000313" key="2">
    <source>
        <dbReference type="EnsemblMetazoa" id="KAF7492038.1"/>
    </source>
</evidence>
<dbReference type="PANTHER" id="PTHR14614">
    <property type="entry name" value="HEPATOCELLULAR CARCINOMA-ASSOCIATED ANTIGEN"/>
    <property type="match status" value="1"/>
</dbReference>
<dbReference type="GO" id="GO:0008168">
    <property type="term" value="F:methyltransferase activity"/>
    <property type="evidence" value="ECO:0007669"/>
    <property type="project" value="UniProtKB-KW"/>
</dbReference>
<dbReference type="EMBL" id="WVUK01000057">
    <property type="protein sequence ID" value="KAF7492038.1"/>
    <property type="molecule type" value="Genomic_DNA"/>
</dbReference>
<dbReference type="Pfam" id="PF10294">
    <property type="entry name" value="Methyltransf_16"/>
    <property type="match status" value="1"/>
</dbReference>
<keyword evidence="1" id="KW-0489">Methyltransferase</keyword>
<dbReference type="AlphaFoldDB" id="A0A834REE8"/>
<accession>A0A834REE8</accession>
<dbReference type="EnsemblMetazoa" id="SSS_7222s_mrna">
    <property type="protein sequence ID" value="KAF7492038.1"/>
    <property type="gene ID" value="SSS_7222"/>
</dbReference>
<dbReference type="SUPFAM" id="SSF53335">
    <property type="entry name" value="S-adenosyl-L-methionine-dependent methyltransferases"/>
    <property type="match status" value="1"/>
</dbReference>
<protein>
    <submittedName>
        <fullName evidence="1">Protein-lysine N-methyltransferase EEF2KMT</fullName>
    </submittedName>
</protein>
<evidence type="ECO:0000313" key="1">
    <source>
        <dbReference type="EMBL" id="KAF7492038.1"/>
    </source>
</evidence>
<organism evidence="1">
    <name type="scientific">Sarcoptes scabiei</name>
    <name type="common">Itch mite</name>
    <name type="synonym">Acarus scabiei</name>
    <dbReference type="NCBI Taxonomy" id="52283"/>
    <lineage>
        <taxon>Eukaryota</taxon>
        <taxon>Metazoa</taxon>
        <taxon>Ecdysozoa</taxon>
        <taxon>Arthropoda</taxon>
        <taxon>Chelicerata</taxon>
        <taxon>Arachnida</taxon>
        <taxon>Acari</taxon>
        <taxon>Acariformes</taxon>
        <taxon>Sarcoptiformes</taxon>
        <taxon>Astigmata</taxon>
        <taxon>Psoroptidia</taxon>
        <taxon>Sarcoptoidea</taxon>
        <taxon>Sarcoptidae</taxon>
        <taxon>Sarcoptinae</taxon>
        <taxon>Sarcoptes</taxon>
    </lineage>
</organism>
<dbReference type="InterPro" id="IPR029063">
    <property type="entry name" value="SAM-dependent_MTases_sf"/>
</dbReference>
<reference evidence="1" key="2">
    <citation type="submission" date="2020-01" db="EMBL/GenBank/DDBJ databases">
        <authorList>
            <person name="Korhonen P.K.K."/>
            <person name="Guangxu M.G."/>
            <person name="Wang T.W."/>
            <person name="Stroehlein A.J.S."/>
            <person name="Young N.D."/>
            <person name="Ang C.-S.A."/>
            <person name="Fernando D.W.F."/>
            <person name="Lu H.L."/>
            <person name="Taylor S.T."/>
            <person name="Ehtesham M.E.M."/>
            <person name="Najaraj S.H.N."/>
            <person name="Harsha G.H.G."/>
            <person name="Madugundu A.M."/>
            <person name="Renuse S.R."/>
            <person name="Holt D.H."/>
            <person name="Pandey A.P."/>
            <person name="Papenfuss A.P."/>
            <person name="Gasser R.B.G."/>
            <person name="Fischer K.F."/>
        </authorList>
    </citation>
    <scope>NUCLEOTIDE SEQUENCE</scope>
    <source>
        <strain evidence="1">SSS_KF_BRIS2020</strain>
    </source>
</reference>
<gene>
    <name evidence="1" type="ORF">SSS_7222</name>
</gene>
<dbReference type="GO" id="GO:0032259">
    <property type="term" value="P:methylation"/>
    <property type="evidence" value="ECO:0007669"/>
    <property type="project" value="UniProtKB-KW"/>
</dbReference>
<keyword evidence="3" id="KW-1185">Reference proteome</keyword>